<dbReference type="GO" id="GO:0004803">
    <property type="term" value="F:transposase activity"/>
    <property type="evidence" value="ECO:0007669"/>
    <property type="project" value="InterPro"/>
</dbReference>
<evidence type="ECO:0000256" key="3">
    <source>
        <dbReference type="ARBA" id="ARBA00022578"/>
    </source>
</evidence>
<sequence>MLLFKMKMLQQLHNLSDEQTEYQVWDRLSFQRFLRLRLEESVADHTTLWLFRESLAQAKLTEKLFAAAFHTFLWDAGYAARTGQIINTSFVAVLRQQMYRKEREQVNQGKTPSAWREQIAKCRQKDTDACRTQKNDHSFFGYKNHINVDKRHKLIRQYVVTDAAVHDSQCMEALLDPENQGVQVFADIAYRSAEAEQMLCQQHSRIHEKAQRNRPLSKTQELTNTRAGHATPHGLSMPLAPWYSRVCGLCLRRF</sequence>
<keyword evidence="5" id="KW-0233">DNA recombination</keyword>
<dbReference type="InterPro" id="IPR002559">
    <property type="entry name" value="Transposase_11"/>
</dbReference>
<evidence type="ECO:0000259" key="6">
    <source>
        <dbReference type="Pfam" id="PF01609"/>
    </source>
</evidence>
<keyword evidence="9" id="KW-1185">Reference proteome</keyword>
<comment type="function">
    <text evidence="1">Involved in the transposition of the insertion sequence IS5.</text>
</comment>
<evidence type="ECO:0000256" key="1">
    <source>
        <dbReference type="ARBA" id="ARBA00003544"/>
    </source>
</evidence>
<evidence type="ECO:0000313" key="8">
    <source>
        <dbReference type="EMBL" id="OAP87757.1"/>
    </source>
</evidence>
<name>A0A179B7U7_ACIFR</name>
<dbReference type="GO" id="GO:0006313">
    <property type="term" value="P:DNA transposition"/>
    <property type="evidence" value="ECO:0007669"/>
    <property type="project" value="InterPro"/>
</dbReference>
<evidence type="ECO:0000259" key="7">
    <source>
        <dbReference type="Pfam" id="PF05598"/>
    </source>
</evidence>
<organism evidence="8 9">
    <name type="scientific">Acidithiobacillus ferrooxidans</name>
    <name type="common">Thiobacillus ferrooxidans</name>
    <dbReference type="NCBI Taxonomy" id="920"/>
    <lineage>
        <taxon>Bacteria</taxon>
        <taxon>Pseudomonadati</taxon>
        <taxon>Pseudomonadota</taxon>
        <taxon>Acidithiobacillia</taxon>
        <taxon>Acidithiobacillales</taxon>
        <taxon>Acidithiobacillaceae</taxon>
        <taxon>Acidithiobacillus</taxon>
    </lineage>
</organism>
<comment type="similarity">
    <text evidence="2">Belongs to the transposase 11 family.</text>
</comment>
<keyword evidence="4" id="KW-0238">DNA-binding</keyword>
<dbReference type="Pfam" id="PF01609">
    <property type="entry name" value="DDE_Tnp_1"/>
    <property type="match status" value="1"/>
</dbReference>
<accession>A0A179B7U7</accession>
<dbReference type="EMBL" id="LVXZ01000185">
    <property type="protein sequence ID" value="OAP87757.1"/>
    <property type="molecule type" value="Genomic_DNA"/>
</dbReference>
<gene>
    <name evidence="8" type="ORF">A4H96_12195</name>
</gene>
<dbReference type="NCBIfam" id="NF033581">
    <property type="entry name" value="transpos_IS5_4"/>
    <property type="match status" value="1"/>
</dbReference>
<keyword evidence="3" id="KW-0815">Transposition</keyword>
<evidence type="ECO:0000313" key="9">
    <source>
        <dbReference type="Proteomes" id="UP000078302"/>
    </source>
</evidence>
<proteinExistence type="inferred from homology"/>
<dbReference type="PANTHER" id="PTHR35604">
    <property type="entry name" value="TRANSPOSASE INSH FOR INSERTION SEQUENCE ELEMENT IS5A-RELATED"/>
    <property type="match status" value="1"/>
</dbReference>
<protein>
    <recommendedName>
        <fullName evidence="10">Transposase</fullName>
    </recommendedName>
</protein>
<evidence type="ECO:0008006" key="10">
    <source>
        <dbReference type="Google" id="ProtNLM"/>
    </source>
</evidence>
<evidence type="ECO:0000256" key="4">
    <source>
        <dbReference type="ARBA" id="ARBA00023125"/>
    </source>
</evidence>
<dbReference type="InterPro" id="IPR008490">
    <property type="entry name" value="Transposase_InsH_N"/>
</dbReference>
<dbReference type="Proteomes" id="UP000078302">
    <property type="component" value="Unassembled WGS sequence"/>
</dbReference>
<comment type="caution">
    <text evidence="8">The sequence shown here is derived from an EMBL/GenBank/DDBJ whole genome shotgun (WGS) entry which is preliminary data.</text>
</comment>
<evidence type="ECO:0000256" key="2">
    <source>
        <dbReference type="ARBA" id="ARBA00010075"/>
    </source>
</evidence>
<dbReference type="AlphaFoldDB" id="A0A179B7U7"/>
<dbReference type="PANTHER" id="PTHR35604:SF2">
    <property type="entry name" value="TRANSPOSASE INSH FOR INSERTION SEQUENCE ELEMENT IS5A-RELATED"/>
    <property type="match status" value="1"/>
</dbReference>
<reference evidence="8 9" key="1">
    <citation type="submission" date="2016-04" db="EMBL/GenBank/DDBJ databases">
        <title>Acidithiobacillus ferrooxidans genome sequencing and assembly.</title>
        <authorList>
            <person name="Zhou Z."/>
        </authorList>
    </citation>
    <scope>NUCLEOTIDE SEQUENCE [LARGE SCALE GENOMIC DNA]</scope>
    <source>
        <strain evidence="8 9">BY0502</strain>
    </source>
</reference>
<dbReference type="InterPro" id="IPR047959">
    <property type="entry name" value="Transpos_IS5"/>
</dbReference>
<dbReference type="GO" id="GO:0003677">
    <property type="term" value="F:DNA binding"/>
    <property type="evidence" value="ECO:0007669"/>
    <property type="project" value="UniProtKB-KW"/>
</dbReference>
<feature type="domain" description="Transposase InsH N-terminal" evidence="7">
    <location>
        <begin position="2"/>
        <end position="53"/>
    </location>
</feature>
<evidence type="ECO:0000256" key="5">
    <source>
        <dbReference type="ARBA" id="ARBA00023172"/>
    </source>
</evidence>
<feature type="domain" description="Transposase IS4-like" evidence="6">
    <location>
        <begin position="124"/>
        <end position="225"/>
    </location>
</feature>
<dbReference type="Pfam" id="PF05598">
    <property type="entry name" value="DUF772"/>
    <property type="match status" value="1"/>
</dbReference>